<gene>
    <name evidence="2" type="ORF">ACFSDA_05955</name>
</gene>
<feature type="compositionally biased region" description="Basic residues" evidence="1">
    <location>
        <begin position="1"/>
        <end position="11"/>
    </location>
</feature>
<evidence type="ECO:0000256" key="1">
    <source>
        <dbReference type="SAM" id="MobiDB-lite"/>
    </source>
</evidence>
<comment type="caution">
    <text evidence="2">The sequence shown here is derived from an EMBL/GenBank/DDBJ whole genome shotgun (WGS) entry which is preliminary data.</text>
</comment>
<dbReference type="EMBL" id="JBHUFL010000002">
    <property type="protein sequence ID" value="MFD1834618.1"/>
    <property type="molecule type" value="Genomic_DNA"/>
</dbReference>
<sequence>MTRNRSRRRRPGERETFRDITQRNEREVDPLWRFHDMGPGDFRDDDRYLIHRSGIRMTLFESDIEIDDAQRILTAGADLYYNPDEMPFNTEGTMFTDIVQKWMEGAEAAALLASPPVIAANMPPIQISLYESVDGDFTLHVSGFFSGDPSAAD</sequence>
<reference evidence="3" key="1">
    <citation type="journal article" date="2019" name="Int. J. Syst. Evol. Microbiol.">
        <title>The Global Catalogue of Microorganisms (GCM) 10K type strain sequencing project: providing services to taxonomists for standard genome sequencing and annotation.</title>
        <authorList>
            <consortium name="The Broad Institute Genomics Platform"/>
            <consortium name="The Broad Institute Genome Sequencing Center for Infectious Disease"/>
            <person name="Wu L."/>
            <person name="Ma J."/>
        </authorList>
    </citation>
    <scope>NUCLEOTIDE SEQUENCE [LARGE SCALE GENOMIC DNA]</scope>
    <source>
        <strain evidence="3">JCM 11650</strain>
    </source>
</reference>
<evidence type="ECO:0000313" key="3">
    <source>
        <dbReference type="Proteomes" id="UP001597280"/>
    </source>
</evidence>
<feature type="compositionally biased region" description="Basic and acidic residues" evidence="1">
    <location>
        <begin position="12"/>
        <end position="22"/>
    </location>
</feature>
<dbReference type="RefSeq" id="WP_377827274.1">
    <property type="nucleotide sequence ID" value="NZ_JBHUFL010000002.1"/>
</dbReference>
<dbReference type="Proteomes" id="UP001597280">
    <property type="component" value="Unassembled WGS sequence"/>
</dbReference>
<feature type="region of interest" description="Disordered" evidence="1">
    <location>
        <begin position="1"/>
        <end position="22"/>
    </location>
</feature>
<accession>A0ABW4PYW7</accession>
<organism evidence="2 3">
    <name type="scientific">Brachybacterium rhamnosum</name>
    <dbReference type="NCBI Taxonomy" id="173361"/>
    <lineage>
        <taxon>Bacteria</taxon>
        <taxon>Bacillati</taxon>
        <taxon>Actinomycetota</taxon>
        <taxon>Actinomycetes</taxon>
        <taxon>Micrococcales</taxon>
        <taxon>Dermabacteraceae</taxon>
        <taxon>Brachybacterium</taxon>
    </lineage>
</organism>
<name>A0ABW4PYW7_9MICO</name>
<protein>
    <submittedName>
        <fullName evidence="2">Uncharacterized protein</fullName>
    </submittedName>
</protein>
<keyword evidence="3" id="KW-1185">Reference proteome</keyword>
<evidence type="ECO:0000313" key="2">
    <source>
        <dbReference type="EMBL" id="MFD1834618.1"/>
    </source>
</evidence>
<proteinExistence type="predicted"/>